<protein>
    <submittedName>
        <fullName evidence="1">Uncharacterized protein</fullName>
    </submittedName>
</protein>
<evidence type="ECO:0000313" key="1">
    <source>
        <dbReference type="EMBL" id="CAG7830097.1"/>
    </source>
</evidence>
<name>A0A8J2PVS8_9HEXA</name>
<proteinExistence type="predicted"/>
<reference evidence="1" key="1">
    <citation type="submission" date="2021-06" db="EMBL/GenBank/DDBJ databases">
        <authorList>
            <person name="Hodson N. C."/>
            <person name="Mongue J. A."/>
            <person name="Jaron S. K."/>
        </authorList>
    </citation>
    <scope>NUCLEOTIDE SEQUENCE</scope>
</reference>
<evidence type="ECO:0000313" key="2">
    <source>
        <dbReference type="Proteomes" id="UP000708208"/>
    </source>
</evidence>
<accession>A0A8J2PVS8</accession>
<feature type="non-terminal residue" evidence="1">
    <location>
        <position position="100"/>
    </location>
</feature>
<comment type="caution">
    <text evidence="1">The sequence shown here is derived from an EMBL/GenBank/DDBJ whole genome shotgun (WGS) entry which is preliminary data.</text>
</comment>
<feature type="non-terminal residue" evidence="1">
    <location>
        <position position="1"/>
    </location>
</feature>
<keyword evidence="2" id="KW-1185">Reference proteome</keyword>
<organism evidence="1 2">
    <name type="scientific">Allacma fusca</name>
    <dbReference type="NCBI Taxonomy" id="39272"/>
    <lineage>
        <taxon>Eukaryota</taxon>
        <taxon>Metazoa</taxon>
        <taxon>Ecdysozoa</taxon>
        <taxon>Arthropoda</taxon>
        <taxon>Hexapoda</taxon>
        <taxon>Collembola</taxon>
        <taxon>Symphypleona</taxon>
        <taxon>Sminthuridae</taxon>
        <taxon>Allacma</taxon>
    </lineage>
</organism>
<dbReference type="EMBL" id="CAJVCH010554266">
    <property type="protein sequence ID" value="CAG7830097.1"/>
    <property type="molecule type" value="Genomic_DNA"/>
</dbReference>
<gene>
    <name evidence="1" type="ORF">AFUS01_LOCUS39923</name>
</gene>
<sequence length="100" mass="11212">YLPLVANVANPILQGEKQLPLIVSTNKHIRPNAILQLTHDVRILTLYGKIELQIAAPTVTSESHAKIDELQTVKDPEPALREDPFFNDAFQDAFNVIQEI</sequence>
<dbReference type="AlphaFoldDB" id="A0A8J2PVS8"/>
<dbReference type="Proteomes" id="UP000708208">
    <property type="component" value="Unassembled WGS sequence"/>
</dbReference>